<feature type="transmembrane region" description="Helical" evidence="1">
    <location>
        <begin position="342"/>
        <end position="361"/>
    </location>
</feature>
<protein>
    <recommendedName>
        <fullName evidence="4">Type VII secretion integral membrane protein EccD</fullName>
    </recommendedName>
</protein>
<feature type="transmembrane region" description="Helical" evidence="1">
    <location>
        <begin position="180"/>
        <end position="198"/>
    </location>
</feature>
<organism evidence="2 3">
    <name type="scientific">Nocardioides phosphati</name>
    <dbReference type="NCBI Taxonomy" id="1867775"/>
    <lineage>
        <taxon>Bacteria</taxon>
        <taxon>Bacillati</taxon>
        <taxon>Actinomycetota</taxon>
        <taxon>Actinomycetes</taxon>
        <taxon>Propionibacteriales</taxon>
        <taxon>Nocardioidaceae</taxon>
        <taxon>Nocardioides</taxon>
    </lineage>
</organism>
<dbReference type="RefSeq" id="WP_188783666.1">
    <property type="nucleotide sequence ID" value="NZ_BMNI01000003.1"/>
</dbReference>
<reference evidence="3" key="1">
    <citation type="journal article" date="2019" name="Int. J. Syst. Evol. Microbiol.">
        <title>The Global Catalogue of Microorganisms (GCM) 10K type strain sequencing project: providing services to taxonomists for standard genome sequencing and annotation.</title>
        <authorList>
            <consortium name="The Broad Institute Genomics Platform"/>
            <consortium name="The Broad Institute Genome Sequencing Center for Infectious Disease"/>
            <person name="Wu L."/>
            <person name="Ma J."/>
        </authorList>
    </citation>
    <scope>NUCLEOTIDE SEQUENCE [LARGE SCALE GENOMIC DNA]</scope>
    <source>
        <strain evidence="3">CGMCC 4.7371</strain>
    </source>
</reference>
<feature type="transmembrane region" description="Helical" evidence="1">
    <location>
        <begin position="264"/>
        <end position="282"/>
    </location>
</feature>
<keyword evidence="1" id="KW-0812">Transmembrane</keyword>
<feature type="transmembrane region" description="Helical" evidence="1">
    <location>
        <begin position="105"/>
        <end position="125"/>
    </location>
</feature>
<dbReference type="Gene3D" id="3.10.20.90">
    <property type="entry name" value="Phosphatidylinositol 3-kinase Catalytic Subunit, Chain A, domain 1"/>
    <property type="match status" value="1"/>
</dbReference>
<dbReference type="Proteomes" id="UP000655410">
    <property type="component" value="Unassembled WGS sequence"/>
</dbReference>
<name>A0ABQ2N975_9ACTN</name>
<evidence type="ECO:0000313" key="2">
    <source>
        <dbReference type="EMBL" id="GGO89201.1"/>
    </source>
</evidence>
<keyword evidence="1" id="KW-1133">Transmembrane helix</keyword>
<feature type="transmembrane region" description="Helical" evidence="1">
    <location>
        <begin position="157"/>
        <end position="174"/>
    </location>
</feature>
<feature type="transmembrane region" description="Helical" evidence="1">
    <location>
        <begin position="203"/>
        <end position="222"/>
    </location>
</feature>
<feature type="transmembrane region" description="Helical" evidence="1">
    <location>
        <begin position="382"/>
        <end position="405"/>
    </location>
</feature>
<sequence length="407" mass="39291">MAGLVRVRVVPEAGAALDLALPGAVPVADLLPELARLARLTFAARLVTAAGRELGVAAGLSEQEVADGAVLALVRADVGDPPVDDPACALAARVTAEVLGWHVRLLRPVALAVAFLLLVVGGAALARGPAWSGAVAASAVVLLAGASGVARRRHDRLLAVAAGWGAAGFAAIAGQQYAGPVAACIAAAGMALVLARALRDVGVLLLPAGGAAVLLGGLALLAGSTGLAAGLVAALGLSAAGLLVPALPRLALAAARDRAGPARELLRALLGAMAVVMVVLAAPTAASGGAGAALAAVVGVLVVCRGSRHHGAVEVATALVTGVVIVLVAAVVTTLVHPGWSGVVGVSCLVCAGAACAAALCGPAVTGGGPRFALAVDRLEAAALVALVPLLVGVGRVVPLVTGLVHR</sequence>
<dbReference type="InterPro" id="IPR024962">
    <property type="entry name" value="YukD-like"/>
</dbReference>
<feature type="transmembrane region" description="Helical" evidence="1">
    <location>
        <begin position="228"/>
        <end position="252"/>
    </location>
</feature>
<dbReference type="EMBL" id="BMNI01000003">
    <property type="protein sequence ID" value="GGO89201.1"/>
    <property type="molecule type" value="Genomic_DNA"/>
</dbReference>
<dbReference type="Pfam" id="PF08817">
    <property type="entry name" value="YukD"/>
    <property type="match status" value="1"/>
</dbReference>
<keyword evidence="1" id="KW-0472">Membrane</keyword>
<gene>
    <name evidence="2" type="ORF">GCM10011584_18030</name>
</gene>
<feature type="transmembrane region" description="Helical" evidence="1">
    <location>
        <begin position="131"/>
        <end position="150"/>
    </location>
</feature>
<feature type="transmembrane region" description="Helical" evidence="1">
    <location>
        <begin position="316"/>
        <end position="336"/>
    </location>
</feature>
<keyword evidence="3" id="KW-1185">Reference proteome</keyword>
<accession>A0ABQ2N975</accession>
<proteinExistence type="predicted"/>
<evidence type="ECO:0000313" key="3">
    <source>
        <dbReference type="Proteomes" id="UP000655410"/>
    </source>
</evidence>
<evidence type="ECO:0008006" key="4">
    <source>
        <dbReference type="Google" id="ProtNLM"/>
    </source>
</evidence>
<comment type="caution">
    <text evidence="2">The sequence shown here is derived from an EMBL/GenBank/DDBJ whole genome shotgun (WGS) entry which is preliminary data.</text>
</comment>
<evidence type="ECO:0000256" key="1">
    <source>
        <dbReference type="SAM" id="Phobius"/>
    </source>
</evidence>